<reference evidence="2 3" key="1">
    <citation type="submission" date="2011-02" db="EMBL/GenBank/DDBJ databases">
        <title>The Genome Sequence of Sphaeroforma arctica JP610.</title>
        <authorList>
            <consortium name="The Broad Institute Genome Sequencing Platform"/>
            <person name="Russ C."/>
            <person name="Cuomo C."/>
            <person name="Young S.K."/>
            <person name="Zeng Q."/>
            <person name="Gargeya S."/>
            <person name="Alvarado L."/>
            <person name="Berlin A."/>
            <person name="Chapman S.B."/>
            <person name="Chen Z."/>
            <person name="Freedman E."/>
            <person name="Gellesch M."/>
            <person name="Goldberg J."/>
            <person name="Griggs A."/>
            <person name="Gujja S."/>
            <person name="Heilman E."/>
            <person name="Heiman D."/>
            <person name="Howarth C."/>
            <person name="Mehta T."/>
            <person name="Neiman D."/>
            <person name="Pearson M."/>
            <person name="Roberts A."/>
            <person name="Saif S."/>
            <person name="Shea T."/>
            <person name="Shenoy N."/>
            <person name="Sisk P."/>
            <person name="Stolte C."/>
            <person name="Sykes S."/>
            <person name="White J."/>
            <person name="Yandava C."/>
            <person name="Burger G."/>
            <person name="Gray M.W."/>
            <person name="Holland P.W.H."/>
            <person name="King N."/>
            <person name="Lang F.B.F."/>
            <person name="Roger A.J."/>
            <person name="Ruiz-Trillo I."/>
            <person name="Haas B."/>
            <person name="Nusbaum C."/>
            <person name="Birren B."/>
        </authorList>
    </citation>
    <scope>NUCLEOTIDE SEQUENCE [LARGE SCALE GENOMIC DNA]</scope>
    <source>
        <strain evidence="2 3">JP610</strain>
    </source>
</reference>
<evidence type="ECO:0000313" key="3">
    <source>
        <dbReference type="Proteomes" id="UP000054560"/>
    </source>
</evidence>
<organism evidence="2 3">
    <name type="scientific">Sphaeroforma arctica JP610</name>
    <dbReference type="NCBI Taxonomy" id="667725"/>
    <lineage>
        <taxon>Eukaryota</taxon>
        <taxon>Ichthyosporea</taxon>
        <taxon>Ichthyophonida</taxon>
        <taxon>Sphaeroforma</taxon>
    </lineage>
</organism>
<dbReference type="RefSeq" id="XP_014156977.1">
    <property type="nucleotide sequence ID" value="XM_014301502.1"/>
</dbReference>
<proteinExistence type="predicted"/>
<sequence length="154" mass="16605">MNTSMASIPENTSAHTPNPRPKRPLNHGSGLSMSTSLGNRSSSDRLDSDIPSSRSVFSLFHPSSPTTARSLAPSMTSGPWQGVHRASVKAGHEIIQVVRVSILPLFFESETFTDFKHDLEAKNAEVRALSEAGLLGESMHTSRHASLSDSPIQL</sequence>
<name>A0A0L0G1Y4_9EUKA</name>
<accession>A0A0L0G1Y4</accession>
<feature type="compositionally biased region" description="Polar residues" evidence="1">
    <location>
        <begin position="29"/>
        <end position="41"/>
    </location>
</feature>
<dbReference type="AlphaFoldDB" id="A0A0L0G1Y4"/>
<feature type="compositionally biased region" description="Polar residues" evidence="1">
    <location>
        <begin position="1"/>
        <end position="16"/>
    </location>
</feature>
<protein>
    <submittedName>
        <fullName evidence="2">Uncharacterized protein</fullName>
    </submittedName>
</protein>
<dbReference type="Proteomes" id="UP000054560">
    <property type="component" value="Unassembled WGS sequence"/>
</dbReference>
<dbReference type="GeneID" id="25905156"/>
<feature type="region of interest" description="Disordered" evidence="1">
    <location>
        <begin position="1"/>
        <end position="82"/>
    </location>
</feature>
<gene>
    <name evidence="2" type="ORF">SARC_04652</name>
</gene>
<evidence type="ECO:0000313" key="2">
    <source>
        <dbReference type="EMBL" id="KNC83075.1"/>
    </source>
</evidence>
<feature type="compositionally biased region" description="Polar residues" evidence="1">
    <location>
        <begin position="50"/>
        <end position="79"/>
    </location>
</feature>
<dbReference type="EMBL" id="KQ241866">
    <property type="protein sequence ID" value="KNC83075.1"/>
    <property type="molecule type" value="Genomic_DNA"/>
</dbReference>
<evidence type="ECO:0000256" key="1">
    <source>
        <dbReference type="SAM" id="MobiDB-lite"/>
    </source>
</evidence>
<keyword evidence="3" id="KW-1185">Reference proteome</keyword>